<dbReference type="EMBL" id="MDKC01000010">
    <property type="protein sequence ID" value="ODG92202.1"/>
    <property type="molecule type" value="Genomic_DNA"/>
</dbReference>
<dbReference type="InterPro" id="IPR000638">
    <property type="entry name" value="Gas-vesicle_GvpA-like"/>
</dbReference>
<dbReference type="Proteomes" id="UP000094580">
    <property type="component" value="Unassembled WGS sequence"/>
</dbReference>
<organism evidence="4 5">
    <name type="scientific">Gottfriedia luciferensis</name>
    <dbReference type="NCBI Taxonomy" id="178774"/>
    <lineage>
        <taxon>Bacteria</taxon>
        <taxon>Bacillati</taxon>
        <taxon>Bacillota</taxon>
        <taxon>Bacilli</taxon>
        <taxon>Bacillales</taxon>
        <taxon>Bacillaceae</taxon>
        <taxon>Gottfriedia</taxon>
    </lineage>
</organism>
<keyword evidence="5" id="KW-1185">Reference proteome</keyword>
<dbReference type="PANTHER" id="PTHR35344:SF4">
    <property type="entry name" value="GAS VESICLE PROTEIN A1"/>
    <property type="match status" value="1"/>
</dbReference>
<evidence type="ECO:0000313" key="4">
    <source>
        <dbReference type="EMBL" id="ODG92202.1"/>
    </source>
</evidence>
<dbReference type="PROSITE" id="PS00669">
    <property type="entry name" value="GAS_VESICLE_A_2"/>
    <property type="match status" value="1"/>
</dbReference>
<dbReference type="Pfam" id="PF00741">
    <property type="entry name" value="Gas_vesicle"/>
    <property type="match status" value="1"/>
</dbReference>
<dbReference type="PANTHER" id="PTHR35344">
    <property type="entry name" value="GAS VESICLE STRUCTURAL PROTEIN 2-RELATED"/>
    <property type="match status" value="1"/>
</dbReference>
<gene>
    <name evidence="4" type="ORF">BED47_20665</name>
</gene>
<dbReference type="InterPro" id="IPR018493">
    <property type="entry name" value="GvpA-like_CS"/>
</dbReference>
<evidence type="ECO:0000256" key="2">
    <source>
        <dbReference type="ARBA" id="ARBA00035108"/>
    </source>
</evidence>
<protein>
    <submittedName>
        <fullName evidence="4">Gas vesicle protein GvpJ</fullName>
    </submittedName>
</protein>
<dbReference type="InterPro" id="IPR050530">
    <property type="entry name" value="GvpA"/>
</dbReference>
<evidence type="ECO:0000313" key="5">
    <source>
        <dbReference type="Proteomes" id="UP000094580"/>
    </source>
</evidence>
<reference evidence="4 5" key="1">
    <citation type="submission" date="2016-07" db="EMBL/GenBank/DDBJ databases">
        <authorList>
            <person name="Townsley L."/>
            <person name="Shank E.A."/>
        </authorList>
    </citation>
    <scope>NUCLEOTIDE SEQUENCE [LARGE SCALE GENOMIC DNA]</scope>
    <source>
        <strain evidence="4 5">CH01</strain>
    </source>
</reference>
<evidence type="ECO:0000256" key="1">
    <source>
        <dbReference type="ARBA" id="ARBA00022987"/>
    </source>
</evidence>
<evidence type="ECO:0000256" key="3">
    <source>
        <dbReference type="ARBA" id="ARBA00035646"/>
    </source>
</evidence>
<sequence length="92" mass="10410">MQHSAQSTNILDILEKILDKGIVIAGDIKIALADVELLTIKIRLVVASIDKAMEIGLNWWQDDPYFNSSVKGKLLHDRINRIEDKLGIKQEE</sequence>
<keyword evidence="1" id="KW-0304">Gas vesicle</keyword>
<comment type="caution">
    <text evidence="4">The sequence shown here is derived from an EMBL/GenBank/DDBJ whole genome shotgun (WGS) entry which is preliminary data.</text>
</comment>
<comment type="subcellular location">
    <subcellularLocation>
        <location evidence="2">Gas vesicle</location>
    </subcellularLocation>
</comment>
<comment type="similarity">
    <text evidence="3">Belongs to the gas vesicle GvpA family.</text>
</comment>
<proteinExistence type="inferred from homology"/>
<name>A0ABX2ZUL7_9BACI</name>
<dbReference type="RefSeq" id="WP_069033487.1">
    <property type="nucleotide sequence ID" value="NZ_MDKC01000010.1"/>
</dbReference>
<accession>A0ABX2ZUL7</accession>
<dbReference type="PROSITE" id="PS00234">
    <property type="entry name" value="GAS_VESICLE_A_1"/>
    <property type="match status" value="1"/>
</dbReference>